<dbReference type="PANTHER" id="PTHR24027:SF414">
    <property type="entry name" value="CADHERIN-RELATED FAMILY MEMBER 5 ISOFORM X1"/>
    <property type="match status" value="1"/>
</dbReference>
<dbReference type="PROSITE" id="PS50268">
    <property type="entry name" value="CADHERIN_2"/>
    <property type="match status" value="3"/>
</dbReference>
<dbReference type="SUPFAM" id="SSF49313">
    <property type="entry name" value="Cadherin-like"/>
    <property type="match status" value="3"/>
</dbReference>
<dbReference type="GO" id="GO:0044331">
    <property type="term" value="P:cell-cell adhesion mediated by cadherin"/>
    <property type="evidence" value="ECO:0007669"/>
    <property type="project" value="TreeGrafter"/>
</dbReference>
<evidence type="ECO:0000256" key="1">
    <source>
        <dbReference type="ARBA" id="ARBA00004370"/>
    </source>
</evidence>
<dbReference type="STRING" id="244447.ENSCSEP00000029440"/>
<evidence type="ECO:0000256" key="7">
    <source>
        <dbReference type="SAM" id="Phobius"/>
    </source>
</evidence>
<dbReference type="RefSeq" id="XP_008312840.1">
    <property type="nucleotide sequence ID" value="XM_008314618.2"/>
</dbReference>
<dbReference type="GO" id="GO:0045296">
    <property type="term" value="F:cadherin binding"/>
    <property type="evidence" value="ECO:0007669"/>
    <property type="project" value="TreeGrafter"/>
</dbReference>
<dbReference type="InterPro" id="IPR015919">
    <property type="entry name" value="Cadherin-like_sf"/>
</dbReference>
<dbReference type="OrthoDB" id="8958491at2759"/>
<dbReference type="GO" id="GO:0034332">
    <property type="term" value="P:adherens junction organization"/>
    <property type="evidence" value="ECO:0007669"/>
    <property type="project" value="TreeGrafter"/>
</dbReference>
<name>A0A3P8WXK0_CYNSE</name>
<evidence type="ECO:0000256" key="2">
    <source>
        <dbReference type="ARBA" id="ARBA00022737"/>
    </source>
</evidence>
<dbReference type="Proteomes" id="UP000265120">
    <property type="component" value="Chromosome 8"/>
</dbReference>
<feature type="compositionally biased region" description="Acidic residues" evidence="6">
    <location>
        <begin position="643"/>
        <end position="657"/>
    </location>
</feature>
<evidence type="ECO:0000313" key="10">
    <source>
        <dbReference type="Ensembl" id="ENSCSEP00000029440.1"/>
    </source>
</evidence>
<keyword evidence="7" id="KW-0812">Transmembrane</keyword>
<feature type="chain" id="PRO_5018178843" evidence="8">
    <location>
        <begin position="24"/>
        <end position="657"/>
    </location>
</feature>
<comment type="subcellular location">
    <subcellularLocation>
        <location evidence="1">Membrane</location>
    </subcellularLocation>
</comment>
<dbReference type="GO" id="GO:0007043">
    <property type="term" value="P:cell-cell junction assembly"/>
    <property type="evidence" value="ECO:0007669"/>
    <property type="project" value="TreeGrafter"/>
</dbReference>
<dbReference type="CDD" id="cd11304">
    <property type="entry name" value="Cadherin_repeat"/>
    <property type="match status" value="2"/>
</dbReference>
<feature type="domain" description="Cadherin" evidence="9">
    <location>
        <begin position="117"/>
        <end position="223"/>
    </location>
</feature>
<feature type="domain" description="Cadherin" evidence="9">
    <location>
        <begin position="246"/>
        <end position="343"/>
    </location>
</feature>
<keyword evidence="2" id="KW-0677">Repeat</keyword>
<dbReference type="InterPro" id="IPR039808">
    <property type="entry name" value="Cadherin"/>
</dbReference>
<feature type="signal peptide" evidence="8">
    <location>
        <begin position="1"/>
        <end position="23"/>
    </location>
</feature>
<sequence>MDKSNLILSSFVLIVVLLQDSYGQICTAPFSVNFAENNKIDDVVTEINANEGVTLRSDTEEFRIQGNRLLAAVVFDYETNRSHQAKVTCTKTATGETLSFTILVIVNNLNDNPPVFERTTYNLNVDEMIPVGNSVGRFAATDLDQPSQLFYNLKSESDAFKLRSLTEPDLLMNTLLDYDKVRNISLVLYAQDTPPTDSGGVSFTATATIAITVVDVDNRPPWFQPCNKHQLGVALVCQGDGYIGRVTLNEKVPGVFPLKPGPLHAIDGDSGINDEIMYSFLKGTDELFEIDAVTGNISMLKPAGSLQTINLEVVAAQKNNMNQFAITTVTVSVHLVSLHPPIFDQELYRGVVSAVGSTAVTEQGPLRFSVRDEDYPEGVNPYIKYSISGSSDFIVIDGYLFLNKSLPPGEVLISVVATDTITDEFDSAEVIVEVKSVAQPSGIYGPGSMVALGVTLAILLLVCLVIIGLLVMRTRKSKDDWKMIYKVNEFRSALGQSSDGKKEGIQYTNKVFQSNEDNQSMDRTYTNLETEKADRKIGKEVLLREAAVKPPPATPPVDPDYVNQTDIDKADNEKEVKSILTRDRRMDEGYKAVWFKEDIDPDAKDEVVIIPDSTKDDNAIETTDIDPDDTDMDSGVGVKMEDSPDNPDDDEQLTSEL</sequence>
<reference evidence="10 11" key="1">
    <citation type="journal article" date="2014" name="Nat. Genet.">
        <title>Whole-genome sequence of a flatfish provides insights into ZW sex chromosome evolution and adaptation to a benthic lifestyle.</title>
        <authorList>
            <person name="Chen S."/>
            <person name="Zhang G."/>
            <person name="Shao C."/>
            <person name="Huang Q."/>
            <person name="Liu G."/>
            <person name="Zhang P."/>
            <person name="Song W."/>
            <person name="An N."/>
            <person name="Chalopin D."/>
            <person name="Volff J.N."/>
            <person name="Hong Y."/>
            <person name="Li Q."/>
            <person name="Sha Z."/>
            <person name="Zhou H."/>
            <person name="Xie M."/>
            <person name="Yu Q."/>
            <person name="Liu Y."/>
            <person name="Xiang H."/>
            <person name="Wang N."/>
            <person name="Wu K."/>
            <person name="Yang C."/>
            <person name="Zhou Q."/>
            <person name="Liao X."/>
            <person name="Yang L."/>
            <person name="Hu Q."/>
            <person name="Zhang J."/>
            <person name="Meng L."/>
            <person name="Jin L."/>
            <person name="Tian Y."/>
            <person name="Lian J."/>
            <person name="Yang J."/>
            <person name="Miao G."/>
            <person name="Liu S."/>
            <person name="Liang Z."/>
            <person name="Yan F."/>
            <person name="Li Y."/>
            <person name="Sun B."/>
            <person name="Zhang H."/>
            <person name="Zhang J."/>
            <person name="Zhu Y."/>
            <person name="Du M."/>
            <person name="Zhao Y."/>
            <person name="Schartl M."/>
            <person name="Tang Q."/>
            <person name="Wang J."/>
        </authorList>
    </citation>
    <scope>NUCLEOTIDE SEQUENCE</scope>
</reference>
<feature type="transmembrane region" description="Helical" evidence="7">
    <location>
        <begin position="449"/>
        <end position="472"/>
    </location>
</feature>
<keyword evidence="4 7" id="KW-0472">Membrane</keyword>
<reference evidence="10" key="3">
    <citation type="submission" date="2025-09" db="UniProtKB">
        <authorList>
            <consortium name="Ensembl"/>
        </authorList>
    </citation>
    <scope>IDENTIFICATION</scope>
</reference>
<evidence type="ECO:0000256" key="6">
    <source>
        <dbReference type="SAM" id="MobiDB-lite"/>
    </source>
</evidence>
<reference evidence="10" key="2">
    <citation type="submission" date="2025-08" db="UniProtKB">
        <authorList>
            <consortium name="Ensembl"/>
        </authorList>
    </citation>
    <scope>IDENTIFICATION</scope>
</reference>
<keyword evidence="3 5" id="KW-0106">Calcium</keyword>
<keyword evidence="7" id="KW-1133">Transmembrane helix</keyword>
<evidence type="ECO:0000256" key="4">
    <source>
        <dbReference type="ARBA" id="ARBA00023136"/>
    </source>
</evidence>
<feature type="compositionally biased region" description="Acidic residues" evidence="6">
    <location>
        <begin position="623"/>
        <end position="632"/>
    </location>
</feature>
<dbReference type="GO" id="GO:0016477">
    <property type="term" value="P:cell migration"/>
    <property type="evidence" value="ECO:0007669"/>
    <property type="project" value="TreeGrafter"/>
</dbReference>
<accession>A0A3P8WXK0</accession>
<dbReference type="PANTHER" id="PTHR24027">
    <property type="entry name" value="CADHERIN-23"/>
    <property type="match status" value="1"/>
</dbReference>
<dbReference type="KEGG" id="csem:103381985"/>
<dbReference type="GeneTree" id="ENSGT00940000162463"/>
<dbReference type="Gene3D" id="2.60.40.60">
    <property type="entry name" value="Cadherins"/>
    <property type="match status" value="3"/>
</dbReference>
<dbReference type="SMART" id="SM00112">
    <property type="entry name" value="CA"/>
    <property type="match status" value="3"/>
</dbReference>
<dbReference type="GO" id="GO:0000902">
    <property type="term" value="P:cell morphogenesis"/>
    <property type="evidence" value="ECO:0007669"/>
    <property type="project" value="TreeGrafter"/>
</dbReference>
<dbReference type="InParanoid" id="A0A3P8WXK0"/>
<proteinExistence type="predicted"/>
<dbReference type="PRINTS" id="PR00205">
    <property type="entry name" value="CADHERIN"/>
</dbReference>
<dbReference type="GO" id="GO:0005509">
    <property type="term" value="F:calcium ion binding"/>
    <property type="evidence" value="ECO:0007669"/>
    <property type="project" value="UniProtKB-UniRule"/>
</dbReference>
<feature type="region of interest" description="Disordered" evidence="6">
    <location>
        <begin position="606"/>
        <end position="657"/>
    </location>
</feature>
<feature type="domain" description="Cadherin" evidence="9">
    <location>
        <begin position="62"/>
        <end position="116"/>
    </location>
</feature>
<feature type="compositionally biased region" description="Basic and acidic residues" evidence="6">
    <location>
        <begin position="606"/>
        <end position="618"/>
    </location>
</feature>
<protein>
    <submittedName>
        <fullName evidence="10">Cadherin-related family member 5-like</fullName>
    </submittedName>
</protein>
<evidence type="ECO:0000256" key="3">
    <source>
        <dbReference type="ARBA" id="ARBA00022837"/>
    </source>
</evidence>
<evidence type="ECO:0000313" key="11">
    <source>
        <dbReference type="Proteomes" id="UP000265120"/>
    </source>
</evidence>
<evidence type="ECO:0000256" key="8">
    <source>
        <dbReference type="SAM" id="SignalP"/>
    </source>
</evidence>
<dbReference type="GO" id="GO:0016339">
    <property type="term" value="P:calcium-dependent cell-cell adhesion via plasma membrane cell adhesion molecules"/>
    <property type="evidence" value="ECO:0007669"/>
    <property type="project" value="TreeGrafter"/>
</dbReference>
<dbReference type="GO" id="GO:0007156">
    <property type="term" value="P:homophilic cell adhesion via plasma membrane adhesion molecules"/>
    <property type="evidence" value="ECO:0007669"/>
    <property type="project" value="InterPro"/>
</dbReference>
<dbReference type="GO" id="GO:0005912">
    <property type="term" value="C:adherens junction"/>
    <property type="evidence" value="ECO:0007669"/>
    <property type="project" value="TreeGrafter"/>
</dbReference>
<dbReference type="GO" id="GO:0008013">
    <property type="term" value="F:beta-catenin binding"/>
    <property type="evidence" value="ECO:0007669"/>
    <property type="project" value="TreeGrafter"/>
</dbReference>
<dbReference type="InterPro" id="IPR002126">
    <property type="entry name" value="Cadherin-like_dom"/>
</dbReference>
<keyword evidence="11" id="KW-1185">Reference proteome</keyword>
<evidence type="ECO:0000259" key="9">
    <source>
        <dbReference type="PROSITE" id="PS50268"/>
    </source>
</evidence>
<dbReference type="AlphaFoldDB" id="A0A3P8WXK0"/>
<dbReference type="GO" id="GO:0016342">
    <property type="term" value="C:catenin complex"/>
    <property type="evidence" value="ECO:0007669"/>
    <property type="project" value="TreeGrafter"/>
</dbReference>
<keyword evidence="8" id="KW-0732">Signal</keyword>
<organism evidence="10 11">
    <name type="scientific">Cynoglossus semilaevis</name>
    <name type="common">Tongue sole</name>
    <dbReference type="NCBI Taxonomy" id="244447"/>
    <lineage>
        <taxon>Eukaryota</taxon>
        <taxon>Metazoa</taxon>
        <taxon>Chordata</taxon>
        <taxon>Craniata</taxon>
        <taxon>Vertebrata</taxon>
        <taxon>Euteleostomi</taxon>
        <taxon>Actinopterygii</taxon>
        <taxon>Neopterygii</taxon>
        <taxon>Teleostei</taxon>
        <taxon>Neoteleostei</taxon>
        <taxon>Acanthomorphata</taxon>
        <taxon>Carangaria</taxon>
        <taxon>Pleuronectiformes</taxon>
        <taxon>Pleuronectoidei</taxon>
        <taxon>Cynoglossidae</taxon>
        <taxon>Cynoglossinae</taxon>
        <taxon>Cynoglossus</taxon>
    </lineage>
</organism>
<evidence type="ECO:0000256" key="5">
    <source>
        <dbReference type="PROSITE-ProRule" id="PRU00043"/>
    </source>
</evidence>
<dbReference type="Ensembl" id="ENSCSET00000029841.1">
    <property type="protein sequence ID" value="ENSCSEP00000029440.1"/>
    <property type="gene ID" value="ENSCSEG00000018856.1"/>
</dbReference>
<dbReference type="GeneID" id="103381985"/>
<dbReference type="OMA" id="PDYEANT"/>